<accession>A0A941EKZ7</accession>
<comment type="caution">
    <text evidence="1">The sequence shown here is derived from an EMBL/GenBank/DDBJ whole genome shotgun (WGS) entry which is preliminary data.</text>
</comment>
<gene>
    <name evidence="1" type="ORF">KDL01_04215</name>
</gene>
<reference evidence="1" key="1">
    <citation type="submission" date="2021-04" db="EMBL/GenBank/DDBJ databases">
        <title>Genome based classification of Actinospica acidithermotolerans sp. nov., an actinobacterium isolated from an Indonesian hot spring.</title>
        <authorList>
            <person name="Kusuma A.B."/>
            <person name="Putra K.E."/>
            <person name="Nafisah S."/>
            <person name="Loh J."/>
            <person name="Nouioui I."/>
            <person name="Goodfellow M."/>
        </authorList>
    </citation>
    <scope>NUCLEOTIDE SEQUENCE</scope>
    <source>
        <strain evidence="1">CSCA 57</strain>
    </source>
</reference>
<evidence type="ECO:0000313" key="2">
    <source>
        <dbReference type="Proteomes" id="UP000675781"/>
    </source>
</evidence>
<sequence>MTIMMPGLIQAVRDAAQGHYAWCNLGEHDYETPEHEAQLCKSSSTVRFPRPFPNGDEVRSFEVELAGSPADVAHNVPVPLASLGFNGQIPGWDMEPWKLIPLAMTLLSAEARSRGDLAMERAYLDAANEAIDARVIEVEHAKDTVAQPPHHWSQGPFSYVMGGNPDDGVMTWDEYQAAQETDGTPLTDWERELIENSNPVENDFGPGVPRFVVQHTTPGHWQLTSIETGKSVDGIDYTSFDTARAERDLRNAEQAGGAR</sequence>
<keyword evidence="2" id="KW-1185">Reference proteome</keyword>
<dbReference type="EMBL" id="JAGSOG010000011">
    <property type="protein sequence ID" value="MBR7832447.1"/>
    <property type="molecule type" value="Genomic_DNA"/>
</dbReference>
<protein>
    <submittedName>
        <fullName evidence="1">Uncharacterized protein</fullName>
    </submittedName>
</protein>
<evidence type="ECO:0000313" key="1">
    <source>
        <dbReference type="EMBL" id="MBR7832447.1"/>
    </source>
</evidence>
<dbReference type="RefSeq" id="WP_212526972.1">
    <property type="nucleotide sequence ID" value="NZ_JAGSOG010000011.1"/>
</dbReference>
<dbReference type="AlphaFoldDB" id="A0A941EKZ7"/>
<organism evidence="1 2">
    <name type="scientific">Actinospica durhamensis</name>
    <dbReference type="NCBI Taxonomy" id="1508375"/>
    <lineage>
        <taxon>Bacteria</taxon>
        <taxon>Bacillati</taxon>
        <taxon>Actinomycetota</taxon>
        <taxon>Actinomycetes</taxon>
        <taxon>Catenulisporales</taxon>
        <taxon>Actinospicaceae</taxon>
        <taxon>Actinospica</taxon>
    </lineage>
</organism>
<proteinExistence type="predicted"/>
<dbReference type="Proteomes" id="UP000675781">
    <property type="component" value="Unassembled WGS sequence"/>
</dbReference>
<name>A0A941EKZ7_9ACTN</name>